<proteinExistence type="predicted"/>
<organism evidence="3 4">
    <name type="scientific">Calothrix parasitica NIES-267</name>
    <dbReference type="NCBI Taxonomy" id="1973488"/>
    <lineage>
        <taxon>Bacteria</taxon>
        <taxon>Bacillati</taxon>
        <taxon>Cyanobacteriota</taxon>
        <taxon>Cyanophyceae</taxon>
        <taxon>Nostocales</taxon>
        <taxon>Calotrichaceae</taxon>
        <taxon>Calothrix</taxon>
    </lineage>
</organism>
<sequence>MSNQDFTPQPTADGSKTFFSKEFNELFHSHFGAKQESYFKYVVPTLLIEKASLPVLRLLDVCYGLGYNTATAIEKIWEINPDCCIEIIGLEINPRVPQAAIEHQLFENWNTNLIDSLTKLAFEHQVQKQSLKAKLLIGDARDKINQVYQSGFKADAIFLDPFSPPHCPHLWTIEFLQLVSQCLQSDGLLATYSCAASVRTALVNTGLSISSTSPVGRKAPGTIAGFNTSSKTSTQTNSSNSPVHKFPDLSQPEKEHLRTRAAVPYRDPELTDTPETIIQRREIEQQTSNLEATSRWRKRWSNVY</sequence>
<evidence type="ECO:0000313" key="4">
    <source>
        <dbReference type="Proteomes" id="UP000218418"/>
    </source>
</evidence>
<dbReference type="PANTHER" id="PTHR39963">
    <property type="entry name" value="SLL0983 PROTEIN"/>
    <property type="match status" value="1"/>
</dbReference>
<feature type="compositionally biased region" description="Low complexity" evidence="1">
    <location>
        <begin position="227"/>
        <end position="241"/>
    </location>
</feature>
<evidence type="ECO:0000259" key="2">
    <source>
        <dbReference type="Pfam" id="PF05430"/>
    </source>
</evidence>
<dbReference type="PANTHER" id="PTHR39963:SF1">
    <property type="entry name" value="MNMC-LIKE METHYLTRANSFERASE DOMAIN-CONTAINING PROTEIN"/>
    <property type="match status" value="1"/>
</dbReference>
<feature type="domain" description="MnmC-like methyltransferase" evidence="2">
    <location>
        <begin position="104"/>
        <end position="224"/>
    </location>
</feature>
<dbReference type="InterPro" id="IPR008471">
    <property type="entry name" value="MnmC-like_methylTransf"/>
</dbReference>
<reference evidence="3 4" key="1">
    <citation type="submission" date="2017-06" db="EMBL/GenBank/DDBJ databases">
        <title>Genome sequencing of cyanobaciteial culture collection at National Institute for Environmental Studies (NIES).</title>
        <authorList>
            <person name="Hirose Y."/>
            <person name="Shimura Y."/>
            <person name="Fujisawa T."/>
            <person name="Nakamura Y."/>
            <person name="Kawachi M."/>
        </authorList>
    </citation>
    <scope>NUCLEOTIDE SEQUENCE [LARGE SCALE GENOMIC DNA]</scope>
    <source>
        <strain evidence="3 4">NIES-267</strain>
    </source>
</reference>
<feature type="compositionally biased region" description="Basic and acidic residues" evidence="1">
    <location>
        <begin position="245"/>
        <end position="258"/>
    </location>
</feature>
<dbReference type="InterPro" id="IPR029063">
    <property type="entry name" value="SAM-dependent_MTases_sf"/>
</dbReference>
<evidence type="ECO:0000313" key="3">
    <source>
        <dbReference type="EMBL" id="BAY87218.1"/>
    </source>
</evidence>
<dbReference type="OrthoDB" id="9786494at2"/>
<dbReference type="AlphaFoldDB" id="A0A1Z4M1H1"/>
<keyword evidence="4" id="KW-1185">Reference proteome</keyword>
<accession>A0A1Z4M1H1</accession>
<evidence type="ECO:0000256" key="1">
    <source>
        <dbReference type="SAM" id="MobiDB-lite"/>
    </source>
</evidence>
<gene>
    <name evidence="3" type="ORF">NIES267_67370</name>
</gene>
<dbReference type="SUPFAM" id="SSF53335">
    <property type="entry name" value="S-adenosyl-L-methionine-dependent methyltransferases"/>
    <property type="match status" value="1"/>
</dbReference>
<dbReference type="GO" id="GO:0016645">
    <property type="term" value="F:oxidoreductase activity, acting on the CH-NH group of donors"/>
    <property type="evidence" value="ECO:0007669"/>
    <property type="project" value="InterPro"/>
</dbReference>
<dbReference type="Gene3D" id="3.40.50.150">
    <property type="entry name" value="Vaccinia Virus protein VP39"/>
    <property type="match status" value="1"/>
</dbReference>
<name>A0A1Z4M1H1_9CYAN</name>
<dbReference type="Proteomes" id="UP000218418">
    <property type="component" value="Chromosome"/>
</dbReference>
<feature type="region of interest" description="Disordered" evidence="1">
    <location>
        <begin position="218"/>
        <end position="261"/>
    </location>
</feature>
<dbReference type="EMBL" id="AP018227">
    <property type="protein sequence ID" value="BAY87218.1"/>
    <property type="molecule type" value="Genomic_DNA"/>
</dbReference>
<protein>
    <recommendedName>
        <fullName evidence="2">MnmC-like methyltransferase domain-containing protein</fullName>
    </recommendedName>
</protein>
<dbReference type="Pfam" id="PF05430">
    <property type="entry name" value="Methyltransf_30"/>
    <property type="match status" value="1"/>
</dbReference>